<dbReference type="EMBL" id="FOIJ01000006">
    <property type="protein sequence ID" value="SET99900.1"/>
    <property type="molecule type" value="Genomic_DNA"/>
</dbReference>
<evidence type="ECO:0000313" key="2">
    <source>
        <dbReference type="EMBL" id="SET99900.1"/>
    </source>
</evidence>
<keyword evidence="1" id="KW-0732">Signal</keyword>
<evidence type="ECO:0000313" key="3">
    <source>
        <dbReference type="Proteomes" id="UP000199181"/>
    </source>
</evidence>
<keyword evidence="3" id="KW-1185">Reference proteome</keyword>
<name>A0A1I0ITN3_9BACT</name>
<sequence>MSRTSWTNRPLRVTAFLFLCIALPVCAPSRPQLYVPPEEAAWFKFPADLPAHADAQRIPGATAAAIQLAMDDFLPQDREPSRGENAQAICLQQRQSYDVAATPGPGKVMWITLMLSPGACTHGPGPLIDIGATYAVDTGTWSILAVRAP</sequence>
<dbReference type="RefSeq" id="WP_245767468.1">
    <property type="nucleotide sequence ID" value="NZ_FOIJ01000006.1"/>
</dbReference>
<accession>A0A1I0ITN3</accession>
<feature type="signal peptide" evidence="1">
    <location>
        <begin position="1"/>
        <end position="27"/>
    </location>
</feature>
<protein>
    <recommendedName>
        <fullName evidence="4">Lipoprotein</fullName>
    </recommendedName>
</protein>
<reference evidence="3" key="1">
    <citation type="submission" date="2016-10" db="EMBL/GenBank/DDBJ databases">
        <authorList>
            <person name="Varghese N."/>
            <person name="Submissions S."/>
        </authorList>
    </citation>
    <scope>NUCLEOTIDE SEQUENCE [LARGE SCALE GENOMIC DNA]</scope>
    <source>
        <strain evidence="3">DSM 16858</strain>
    </source>
</reference>
<feature type="chain" id="PRO_5011469225" description="Lipoprotein" evidence="1">
    <location>
        <begin position="28"/>
        <end position="149"/>
    </location>
</feature>
<proteinExistence type="predicted"/>
<organism evidence="2 3">
    <name type="scientific">Stigmatella erecta</name>
    <dbReference type="NCBI Taxonomy" id="83460"/>
    <lineage>
        <taxon>Bacteria</taxon>
        <taxon>Pseudomonadati</taxon>
        <taxon>Myxococcota</taxon>
        <taxon>Myxococcia</taxon>
        <taxon>Myxococcales</taxon>
        <taxon>Cystobacterineae</taxon>
        <taxon>Archangiaceae</taxon>
        <taxon>Stigmatella</taxon>
    </lineage>
</organism>
<dbReference type="AlphaFoldDB" id="A0A1I0ITN3"/>
<evidence type="ECO:0000256" key="1">
    <source>
        <dbReference type="SAM" id="SignalP"/>
    </source>
</evidence>
<dbReference type="Proteomes" id="UP000199181">
    <property type="component" value="Unassembled WGS sequence"/>
</dbReference>
<gene>
    <name evidence="2" type="ORF">SAMN05443639_106238</name>
</gene>
<evidence type="ECO:0008006" key="4">
    <source>
        <dbReference type="Google" id="ProtNLM"/>
    </source>
</evidence>